<evidence type="ECO:0000313" key="2">
    <source>
        <dbReference type="Proteomes" id="UP000177082"/>
    </source>
</evidence>
<evidence type="ECO:0000313" key="1">
    <source>
        <dbReference type="EMBL" id="OGM62468.1"/>
    </source>
</evidence>
<gene>
    <name evidence="1" type="ORF">A2961_02445</name>
</gene>
<protein>
    <submittedName>
        <fullName evidence="1">Uncharacterized protein</fullName>
    </submittedName>
</protein>
<reference evidence="1 2" key="1">
    <citation type="journal article" date="2016" name="Nat. Commun.">
        <title>Thousands of microbial genomes shed light on interconnected biogeochemical processes in an aquifer system.</title>
        <authorList>
            <person name="Anantharaman K."/>
            <person name="Brown C.T."/>
            <person name="Hug L.A."/>
            <person name="Sharon I."/>
            <person name="Castelle C.J."/>
            <person name="Probst A.J."/>
            <person name="Thomas B.C."/>
            <person name="Singh A."/>
            <person name="Wilkins M.J."/>
            <person name="Karaoz U."/>
            <person name="Brodie E.L."/>
            <person name="Williams K.H."/>
            <person name="Hubbard S.S."/>
            <person name="Banfield J.F."/>
        </authorList>
    </citation>
    <scope>NUCLEOTIDE SEQUENCE [LARGE SCALE GENOMIC DNA]</scope>
</reference>
<sequence>MRAERGIIADPSYISVEGLPKPLVEFQSTLAGHFIPFHCGITERQAQNLSAGASDRMPGSLRVRVLEYGYSRNDTPSRDKGHYVALYDGDRLYKDGNFNTGFKRLFGMALDYGEAVRCAESLAEKNLERLARELERRRSGGKSRDYEVLEADSVEGIMVDTRVKSRRAQEDIRARARAAKNRLDGQSRRG</sequence>
<accession>A0A1F8BGN3</accession>
<organism evidence="1 2">
    <name type="scientific">Candidatus Woesebacteria bacterium RIFCSPLOWO2_01_FULL_39_21</name>
    <dbReference type="NCBI Taxonomy" id="1802519"/>
    <lineage>
        <taxon>Bacteria</taxon>
        <taxon>Candidatus Woeseibacteriota</taxon>
    </lineage>
</organism>
<name>A0A1F8BGN3_9BACT</name>
<dbReference type="EMBL" id="MGHF01000025">
    <property type="protein sequence ID" value="OGM62468.1"/>
    <property type="molecule type" value="Genomic_DNA"/>
</dbReference>
<proteinExistence type="predicted"/>
<dbReference type="AlphaFoldDB" id="A0A1F8BGN3"/>
<dbReference type="STRING" id="1802519.A2961_02445"/>
<comment type="caution">
    <text evidence="1">The sequence shown here is derived from an EMBL/GenBank/DDBJ whole genome shotgun (WGS) entry which is preliminary data.</text>
</comment>
<dbReference type="Proteomes" id="UP000177082">
    <property type="component" value="Unassembled WGS sequence"/>
</dbReference>